<dbReference type="SUPFAM" id="SSF53448">
    <property type="entry name" value="Nucleotide-diphospho-sugar transferases"/>
    <property type="match status" value="1"/>
</dbReference>
<dbReference type="RefSeq" id="WP_317978668.1">
    <property type="nucleotide sequence ID" value="NZ_BTCL01000001.1"/>
</dbReference>
<keyword evidence="4 6" id="KW-0808">Transferase</keyword>
<dbReference type="InterPro" id="IPR029044">
    <property type="entry name" value="Nucleotide-diphossugar_trans"/>
</dbReference>
<evidence type="ECO:0000259" key="5">
    <source>
        <dbReference type="Pfam" id="PF00535"/>
    </source>
</evidence>
<proteinExistence type="inferred from homology"/>
<evidence type="ECO:0000256" key="2">
    <source>
        <dbReference type="ARBA" id="ARBA00006739"/>
    </source>
</evidence>
<sequence length="258" mass="29185">MLTSIIIPTYNALSLLQETIGSIRKHTQEPYELIVIDNGSTDGTLDYLKQQRIIAISLPVNTGFPAACNWGLRLARGDRLLLLNNDVLVTSEWLGRMHSVLDSDPSIGLIGPMTNYASGRQQIVMTGRHDQFAARLKIDENGQCEFVNRIIGFCMLFSRSLMQKIGQLDERFSPGHYEDDDYCYRAYRAGYRVAIAKDVFVYHHGSASFGNYAGEALEELVERNRRLFTDKWGIDPIELHDENSKGERHAPSDASQKR</sequence>
<evidence type="ECO:0000313" key="6">
    <source>
        <dbReference type="EMBL" id="GMK43317.1"/>
    </source>
</evidence>
<keyword evidence="7" id="KW-1185">Reference proteome</keyword>
<dbReference type="InterPro" id="IPR001173">
    <property type="entry name" value="Glyco_trans_2-like"/>
</dbReference>
<evidence type="ECO:0000313" key="7">
    <source>
        <dbReference type="Proteomes" id="UP001285921"/>
    </source>
</evidence>
<feature type="domain" description="Glycosyltransferase 2-like" evidence="5">
    <location>
        <begin position="4"/>
        <end position="165"/>
    </location>
</feature>
<dbReference type="Pfam" id="PF00535">
    <property type="entry name" value="Glycos_transf_2"/>
    <property type="match status" value="1"/>
</dbReference>
<dbReference type="PANTHER" id="PTHR43179:SF12">
    <property type="entry name" value="GALACTOFURANOSYLTRANSFERASE GLFT2"/>
    <property type="match status" value="1"/>
</dbReference>
<comment type="caution">
    <text evidence="6">The sequence shown here is derived from an EMBL/GenBank/DDBJ whole genome shotgun (WGS) entry which is preliminary data.</text>
</comment>
<comment type="similarity">
    <text evidence="2">Belongs to the glycosyltransferase 2 family.</text>
</comment>
<evidence type="ECO:0000256" key="1">
    <source>
        <dbReference type="ARBA" id="ARBA00004776"/>
    </source>
</evidence>
<keyword evidence="3" id="KW-0328">Glycosyltransferase</keyword>
<dbReference type="EMBL" id="BTCL01000001">
    <property type="protein sequence ID" value="GMK43317.1"/>
    <property type="molecule type" value="Genomic_DNA"/>
</dbReference>
<evidence type="ECO:0000256" key="3">
    <source>
        <dbReference type="ARBA" id="ARBA00022676"/>
    </source>
</evidence>
<name>A0ABQ6NE91_9BACL</name>
<reference evidence="6 7" key="1">
    <citation type="submission" date="2023-05" db="EMBL/GenBank/DDBJ databases">
        <title>Draft genome of Paenibacillus sp. CCS26.</title>
        <authorList>
            <person name="Akita H."/>
            <person name="Shinto Y."/>
            <person name="Kimura Z."/>
        </authorList>
    </citation>
    <scope>NUCLEOTIDE SEQUENCE [LARGE SCALE GENOMIC DNA]</scope>
    <source>
        <strain evidence="6 7">CCS26</strain>
    </source>
</reference>
<comment type="pathway">
    <text evidence="1">Cell wall biogenesis; cell wall polysaccharide biosynthesis.</text>
</comment>
<protein>
    <submittedName>
        <fullName evidence="6">Glycosyl transferase</fullName>
    </submittedName>
</protein>
<dbReference type="Gene3D" id="3.90.550.10">
    <property type="entry name" value="Spore Coat Polysaccharide Biosynthesis Protein SpsA, Chain A"/>
    <property type="match status" value="1"/>
</dbReference>
<dbReference type="Proteomes" id="UP001285921">
    <property type="component" value="Unassembled WGS sequence"/>
</dbReference>
<dbReference type="CDD" id="cd04186">
    <property type="entry name" value="GT_2_like_c"/>
    <property type="match status" value="1"/>
</dbReference>
<dbReference type="GO" id="GO:0016740">
    <property type="term" value="F:transferase activity"/>
    <property type="evidence" value="ECO:0007669"/>
    <property type="project" value="UniProtKB-KW"/>
</dbReference>
<organism evidence="6 7">
    <name type="scientific">Paenibacillus glycanilyticus</name>
    <dbReference type="NCBI Taxonomy" id="126569"/>
    <lineage>
        <taxon>Bacteria</taxon>
        <taxon>Bacillati</taxon>
        <taxon>Bacillota</taxon>
        <taxon>Bacilli</taxon>
        <taxon>Bacillales</taxon>
        <taxon>Paenibacillaceae</taxon>
        <taxon>Paenibacillus</taxon>
    </lineage>
</organism>
<evidence type="ECO:0000256" key="4">
    <source>
        <dbReference type="ARBA" id="ARBA00022679"/>
    </source>
</evidence>
<accession>A0ABQ6NE91</accession>
<gene>
    <name evidence="6" type="ORF">PghCCS26_04440</name>
</gene>
<dbReference type="PANTHER" id="PTHR43179">
    <property type="entry name" value="RHAMNOSYLTRANSFERASE WBBL"/>
    <property type="match status" value="1"/>
</dbReference>